<dbReference type="AlphaFoldDB" id="W8L376"/>
<reference evidence="3" key="2">
    <citation type="submission" date="2014-02" db="EMBL/GenBank/DDBJ databases">
        <title>Draft Genome Sequence of extremely halophilic bacteria Halorhodospira halochloris.</title>
        <authorList>
            <person name="Singh K.S."/>
        </authorList>
    </citation>
    <scope>NUCLEOTIDE SEQUENCE [LARGE SCALE GENOMIC DNA]</scope>
    <source>
        <strain evidence="3">A</strain>
    </source>
</reference>
<dbReference type="HOGENOM" id="CLU_048359_3_0_6"/>
<dbReference type="InterPro" id="IPR015947">
    <property type="entry name" value="PUA-like_sf"/>
</dbReference>
<name>W8L376_9GAMM</name>
<dbReference type="PROSITE" id="PS51787">
    <property type="entry name" value="LON_N"/>
    <property type="match status" value="1"/>
</dbReference>
<gene>
    <name evidence="2" type="ORF">M911_03520</name>
</gene>
<dbReference type="Proteomes" id="UP000019442">
    <property type="component" value="Chromosome"/>
</dbReference>
<organism evidence="2 3">
    <name type="scientific">Ectothiorhodospira haloalkaliphila</name>
    <dbReference type="NCBI Taxonomy" id="421628"/>
    <lineage>
        <taxon>Bacteria</taxon>
        <taxon>Pseudomonadati</taxon>
        <taxon>Pseudomonadota</taxon>
        <taxon>Gammaproteobacteria</taxon>
        <taxon>Chromatiales</taxon>
        <taxon>Ectothiorhodospiraceae</taxon>
        <taxon>Ectothiorhodospira</taxon>
    </lineage>
</organism>
<feature type="domain" description="Lon N-terminal" evidence="1">
    <location>
        <begin position="1"/>
        <end position="191"/>
    </location>
</feature>
<accession>W8L376</accession>
<evidence type="ECO:0000313" key="2">
    <source>
        <dbReference type="EMBL" id="AHK78400.1"/>
    </source>
</evidence>
<dbReference type="InterPro" id="IPR046336">
    <property type="entry name" value="Lon_prtase_N_sf"/>
</dbReference>
<dbReference type="KEGG" id="hhc:M911_03520"/>
<dbReference type="SMART" id="SM00464">
    <property type="entry name" value="LON"/>
    <property type="match status" value="1"/>
</dbReference>
<dbReference type="PANTHER" id="PTHR46732:SF8">
    <property type="entry name" value="ATP-DEPENDENT PROTEASE LA (LON) DOMAIN PROTEIN"/>
    <property type="match status" value="1"/>
</dbReference>
<reference evidence="2 3" key="1">
    <citation type="journal article" date="2014" name="J Genomics">
        <title>Draft Genome Sequence of the Extremely Halophilic Phototrophic Purple Sulfur Bacterium Halorhodospira halochloris.</title>
        <authorList>
            <person name="Singh K.S."/>
            <person name="Kirksey J."/>
            <person name="Hoff W.D."/>
            <person name="Deole R."/>
        </authorList>
    </citation>
    <scope>NUCLEOTIDE SEQUENCE [LARGE SCALE GENOMIC DNA]</scope>
    <source>
        <strain evidence="2 3">A</strain>
    </source>
</reference>
<dbReference type="Pfam" id="PF02190">
    <property type="entry name" value="LON_substr_bdg"/>
    <property type="match status" value="1"/>
</dbReference>
<sequence>MMELPLFPLNTVLFPGGVLPLRIFETRYIDMVRQCMRTESPFGVCLIREGPEVAGAAQVHTMGTWGRIVDWDRRADGLLGITVMGESRFRVETTWARKDRLLMGEVEAVEWPPEVGLPEEFLPLSGLLQRLVEQLPPPYGLLHGHYDQAGWVGARLAELMPLDLKEKQAMLEMDDHLARLFRLRDAMMGLQLQP</sequence>
<dbReference type="Gene3D" id="1.10.4060.10">
    <property type="entry name" value="BPP1347 like domain"/>
    <property type="match status" value="1"/>
</dbReference>
<keyword evidence="3" id="KW-1185">Reference proteome</keyword>
<evidence type="ECO:0000259" key="1">
    <source>
        <dbReference type="PROSITE" id="PS51787"/>
    </source>
</evidence>
<proteinExistence type="predicted"/>
<dbReference type="PATRIC" id="fig|1354791.3.peg.1098"/>
<evidence type="ECO:0000313" key="3">
    <source>
        <dbReference type="Proteomes" id="UP000019442"/>
    </source>
</evidence>
<dbReference type="EMBL" id="CP007268">
    <property type="protein sequence ID" value="AHK78400.1"/>
    <property type="molecule type" value="Genomic_DNA"/>
</dbReference>
<dbReference type="OrthoDB" id="8558970at2"/>
<protein>
    <submittedName>
        <fullName evidence="2">Peptidase S16</fullName>
    </submittedName>
</protein>
<dbReference type="InterPro" id="IPR003111">
    <property type="entry name" value="Lon_prtase_N"/>
</dbReference>
<dbReference type="SUPFAM" id="SSF88697">
    <property type="entry name" value="PUA domain-like"/>
    <property type="match status" value="1"/>
</dbReference>
<dbReference type="Gene3D" id="2.30.130.40">
    <property type="entry name" value="LON domain-like"/>
    <property type="match status" value="1"/>
</dbReference>
<dbReference type="PANTHER" id="PTHR46732">
    <property type="entry name" value="ATP-DEPENDENT PROTEASE LA (LON) DOMAIN PROTEIN"/>
    <property type="match status" value="1"/>
</dbReference>